<gene>
    <name evidence="5" type="ORF">L1F29_23540</name>
</gene>
<dbReference type="InterPro" id="IPR018060">
    <property type="entry name" value="HTH_AraC"/>
</dbReference>
<dbReference type="PANTHER" id="PTHR46796">
    <property type="entry name" value="HTH-TYPE TRANSCRIPTIONAL ACTIVATOR RHAS-RELATED"/>
    <property type="match status" value="1"/>
</dbReference>
<protein>
    <submittedName>
        <fullName evidence="5">Helix-turn-helix transcriptional regulator</fullName>
    </submittedName>
</protein>
<evidence type="ECO:0000256" key="1">
    <source>
        <dbReference type="ARBA" id="ARBA00023015"/>
    </source>
</evidence>
<dbReference type="PROSITE" id="PS01124">
    <property type="entry name" value="HTH_ARAC_FAMILY_2"/>
    <property type="match status" value="1"/>
</dbReference>
<reference evidence="5" key="1">
    <citation type="submission" date="2022-01" db="EMBL/GenBank/DDBJ databases">
        <title>Paenibacillus spongiae sp. nov., isolated from marine sponge.</title>
        <authorList>
            <person name="Li Z."/>
            <person name="Zhang M."/>
        </authorList>
    </citation>
    <scope>NUCLEOTIDE SEQUENCE</scope>
    <source>
        <strain evidence="5">PHS-Z3</strain>
    </source>
</reference>
<feature type="domain" description="HTH araC/xylS-type" evidence="4">
    <location>
        <begin position="88"/>
        <end position="188"/>
    </location>
</feature>
<keyword evidence="6" id="KW-1185">Reference proteome</keyword>
<dbReference type="EMBL" id="CP091430">
    <property type="protein sequence ID" value="UVI33732.1"/>
    <property type="molecule type" value="Genomic_DNA"/>
</dbReference>
<dbReference type="PRINTS" id="PR00032">
    <property type="entry name" value="HTHARAC"/>
</dbReference>
<dbReference type="InterPro" id="IPR020449">
    <property type="entry name" value="Tscrpt_reg_AraC-type_HTH"/>
</dbReference>
<keyword evidence="3" id="KW-0804">Transcription</keyword>
<dbReference type="InterPro" id="IPR009057">
    <property type="entry name" value="Homeodomain-like_sf"/>
</dbReference>
<dbReference type="InterPro" id="IPR050204">
    <property type="entry name" value="AraC_XylS_family_regulators"/>
</dbReference>
<dbReference type="Proteomes" id="UP001057877">
    <property type="component" value="Chromosome"/>
</dbReference>
<dbReference type="Gene3D" id="1.10.10.60">
    <property type="entry name" value="Homeodomain-like"/>
    <property type="match status" value="1"/>
</dbReference>
<dbReference type="SMART" id="SM00342">
    <property type="entry name" value="HTH_ARAC"/>
    <property type="match status" value="1"/>
</dbReference>
<evidence type="ECO:0000259" key="4">
    <source>
        <dbReference type="PROSITE" id="PS01124"/>
    </source>
</evidence>
<accession>A0ABY5SM15</accession>
<dbReference type="SUPFAM" id="SSF46689">
    <property type="entry name" value="Homeodomain-like"/>
    <property type="match status" value="1"/>
</dbReference>
<proteinExistence type="predicted"/>
<keyword evidence="1" id="KW-0805">Transcription regulation</keyword>
<keyword evidence="2" id="KW-0238">DNA-binding</keyword>
<evidence type="ECO:0000256" key="2">
    <source>
        <dbReference type="ARBA" id="ARBA00023125"/>
    </source>
</evidence>
<evidence type="ECO:0000313" key="5">
    <source>
        <dbReference type="EMBL" id="UVI33732.1"/>
    </source>
</evidence>
<evidence type="ECO:0000313" key="6">
    <source>
        <dbReference type="Proteomes" id="UP001057877"/>
    </source>
</evidence>
<evidence type="ECO:0000256" key="3">
    <source>
        <dbReference type="ARBA" id="ARBA00023163"/>
    </source>
</evidence>
<sequence length="188" mass="21616">MTQYEATSLSASRSLFGIRLFSDSARHVTAYAVSEFIDRKVLLDDLWGQEASLITERVCTAGDVSDRIERVESKLVDCIRSNECIADHLLRQSMQYMYASRGTISIPALADKLSYSERTIRRTFQQELGISPKELSSIIRFQNLLRELNGGTRSRLTDLALKYGYYDQSHFIRHFKRYYGLAPKQVIE</sequence>
<name>A0ABY5SM15_9BACL</name>
<dbReference type="Pfam" id="PF12833">
    <property type="entry name" value="HTH_18"/>
    <property type="match status" value="1"/>
</dbReference>
<organism evidence="5 6">
    <name type="scientific">Paenibacillus spongiae</name>
    <dbReference type="NCBI Taxonomy" id="2909671"/>
    <lineage>
        <taxon>Bacteria</taxon>
        <taxon>Bacillati</taxon>
        <taxon>Bacillota</taxon>
        <taxon>Bacilli</taxon>
        <taxon>Bacillales</taxon>
        <taxon>Paenibacillaceae</taxon>
        <taxon>Paenibacillus</taxon>
    </lineage>
</organism>